<protein>
    <submittedName>
        <fullName evidence="3">Uncharacterized protein</fullName>
    </submittedName>
</protein>
<evidence type="ECO:0000313" key="3">
    <source>
        <dbReference type="EMBL" id="TWU28536.1"/>
    </source>
</evidence>
<reference evidence="3 4" key="1">
    <citation type="submission" date="2019-02" db="EMBL/GenBank/DDBJ databases">
        <title>Deep-cultivation of Planctomycetes and their phenomic and genomic characterization uncovers novel biology.</title>
        <authorList>
            <person name="Wiegand S."/>
            <person name="Jogler M."/>
            <person name="Boedeker C."/>
            <person name="Pinto D."/>
            <person name="Vollmers J."/>
            <person name="Rivas-Marin E."/>
            <person name="Kohn T."/>
            <person name="Peeters S.H."/>
            <person name="Heuer A."/>
            <person name="Rast P."/>
            <person name="Oberbeckmann S."/>
            <person name="Bunk B."/>
            <person name="Jeske O."/>
            <person name="Meyerdierks A."/>
            <person name="Storesund J.E."/>
            <person name="Kallscheuer N."/>
            <person name="Luecker S."/>
            <person name="Lage O.M."/>
            <person name="Pohl T."/>
            <person name="Merkel B.J."/>
            <person name="Hornburger P."/>
            <person name="Mueller R.-W."/>
            <person name="Bruemmer F."/>
            <person name="Labrenz M."/>
            <person name="Spormann A.M."/>
            <person name="Op Den Camp H."/>
            <person name="Overmann J."/>
            <person name="Amann R."/>
            <person name="Jetten M.S.M."/>
            <person name="Mascher T."/>
            <person name="Medema M.H."/>
            <person name="Devos D.P."/>
            <person name="Kaster A.-K."/>
            <person name="Ovreas L."/>
            <person name="Rohde M."/>
            <person name="Galperin M.Y."/>
            <person name="Jogler C."/>
        </authorList>
    </citation>
    <scope>NUCLEOTIDE SEQUENCE [LARGE SCALE GENOMIC DNA]</scope>
    <source>
        <strain evidence="3 4">Pla144</strain>
    </source>
</reference>
<name>A0A5C6D006_9BACT</name>
<comment type="caution">
    <text evidence="3">The sequence shown here is derived from an EMBL/GenBank/DDBJ whole genome shotgun (WGS) entry which is preliminary data.</text>
</comment>
<proteinExistence type="predicted"/>
<dbReference type="RefSeq" id="WP_146450103.1">
    <property type="nucleotide sequence ID" value="NZ_SJPS01000002.1"/>
</dbReference>
<sequence>MLVAQASEPTIPEPLRAILLMALLGIALLGLLLIVSTMLGAHWVRRLGRFRRGPAVPTDVTPLRANPSHRNDSDSSKGFPEEAIDTVISGDKHSDDDTVTPK</sequence>
<gene>
    <name evidence="3" type="ORF">Pla144_18260</name>
</gene>
<evidence type="ECO:0000313" key="4">
    <source>
        <dbReference type="Proteomes" id="UP000318437"/>
    </source>
</evidence>
<dbReference type="Proteomes" id="UP000318437">
    <property type="component" value="Unassembled WGS sequence"/>
</dbReference>
<feature type="transmembrane region" description="Helical" evidence="2">
    <location>
        <begin position="17"/>
        <end position="44"/>
    </location>
</feature>
<evidence type="ECO:0000256" key="1">
    <source>
        <dbReference type="SAM" id="MobiDB-lite"/>
    </source>
</evidence>
<evidence type="ECO:0000256" key="2">
    <source>
        <dbReference type="SAM" id="Phobius"/>
    </source>
</evidence>
<dbReference type="AlphaFoldDB" id="A0A5C6D006"/>
<keyword evidence="4" id="KW-1185">Reference proteome</keyword>
<organism evidence="3 4">
    <name type="scientific">Bythopirellula polymerisocia</name>
    <dbReference type="NCBI Taxonomy" id="2528003"/>
    <lineage>
        <taxon>Bacteria</taxon>
        <taxon>Pseudomonadati</taxon>
        <taxon>Planctomycetota</taxon>
        <taxon>Planctomycetia</taxon>
        <taxon>Pirellulales</taxon>
        <taxon>Lacipirellulaceae</taxon>
        <taxon>Bythopirellula</taxon>
    </lineage>
</organism>
<keyword evidence="2" id="KW-0472">Membrane</keyword>
<dbReference type="EMBL" id="SJPS01000002">
    <property type="protein sequence ID" value="TWU28536.1"/>
    <property type="molecule type" value="Genomic_DNA"/>
</dbReference>
<keyword evidence="2" id="KW-1133">Transmembrane helix</keyword>
<feature type="region of interest" description="Disordered" evidence="1">
    <location>
        <begin position="54"/>
        <end position="102"/>
    </location>
</feature>
<keyword evidence="2" id="KW-0812">Transmembrane</keyword>
<accession>A0A5C6D006</accession>